<sequence>MLLLFRPQHIPLACRSVMPARTLFGWLTKYNKKLIYPPSPSQITTKNRLFPTYIETPTELGSIVLGKEPLLLNFTLPGDKECNKVTQALFDVLSDSKKYTLDVSKPVALANIACDSPGGRELQHTYAVGKIPTVVVLKKQMVADRFIPSSSSHVTDELVDFIKGIY</sequence>
<dbReference type="EMBL" id="CP034458">
    <property type="protein sequence ID" value="QBM88757.1"/>
    <property type="molecule type" value="Genomic_DNA"/>
</dbReference>
<proteinExistence type="predicted"/>
<accession>A0A4P6XMY6</accession>
<name>A0A4P6XMY6_9ASCO</name>
<protein>
    <recommendedName>
        <fullName evidence="3">Thioredoxin</fullName>
    </recommendedName>
</protein>
<dbReference type="Proteomes" id="UP000292447">
    <property type="component" value="Chromosome III"/>
</dbReference>
<evidence type="ECO:0000313" key="2">
    <source>
        <dbReference type="Proteomes" id="UP000292447"/>
    </source>
</evidence>
<keyword evidence="2" id="KW-1185">Reference proteome</keyword>
<gene>
    <name evidence="1" type="ORF">METSCH_C07380</name>
</gene>
<dbReference type="SUPFAM" id="SSF52833">
    <property type="entry name" value="Thioredoxin-like"/>
    <property type="match status" value="1"/>
</dbReference>
<reference evidence="2" key="1">
    <citation type="submission" date="2019-03" db="EMBL/GenBank/DDBJ databases">
        <title>Snf2 controls pulcherriminic acid biosynthesis and connects pigmentation and antifungal activity of the yeast Metschnikowia pulcherrima.</title>
        <authorList>
            <person name="Gore-Lloyd D."/>
            <person name="Sumann I."/>
            <person name="Brachmann A.O."/>
            <person name="Schneeberger K."/>
            <person name="Ortiz-Merino R.A."/>
            <person name="Moreno-Beltran M."/>
            <person name="Schlaefli M."/>
            <person name="Kirner P."/>
            <person name="Santos Kron A."/>
            <person name="Wolfe K.H."/>
            <person name="Piel J."/>
            <person name="Ahrens C.H."/>
            <person name="Henk D."/>
            <person name="Freimoser F.M."/>
        </authorList>
    </citation>
    <scope>NUCLEOTIDE SEQUENCE [LARGE SCALE GENOMIC DNA]</scope>
    <source>
        <strain evidence="2">APC 1.2</strain>
    </source>
</reference>
<organism evidence="1 2">
    <name type="scientific">Metschnikowia aff. pulcherrima</name>
    <dbReference type="NCBI Taxonomy" id="2163413"/>
    <lineage>
        <taxon>Eukaryota</taxon>
        <taxon>Fungi</taxon>
        <taxon>Dikarya</taxon>
        <taxon>Ascomycota</taxon>
        <taxon>Saccharomycotina</taxon>
        <taxon>Pichiomycetes</taxon>
        <taxon>Metschnikowiaceae</taxon>
        <taxon>Metschnikowia</taxon>
    </lineage>
</organism>
<evidence type="ECO:0000313" key="1">
    <source>
        <dbReference type="EMBL" id="QBM88757.1"/>
    </source>
</evidence>
<dbReference type="AlphaFoldDB" id="A0A4P6XMY6"/>
<evidence type="ECO:0008006" key="3">
    <source>
        <dbReference type="Google" id="ProtNLM"/>
    </source>
</evidence>
<dbReference type="Gene3D" id="3.40.30.10">
    <property type="entry name" value="Glutaredoxin"/>
    <property type="match status" value="1"/>
</dbReference>
<dbReference type="InterPro" id="IPR036249">
    <property type="entry name" value="Thioredoxin-like_sf"/>
</dbReference>